<feature type="domain" description="DUF7580" evidence="1">
    <location>
        <begin position="351"/>
        <end position="536"/>
    </location>
</feature>
<dbReference type="InterPro" id="IPR056002">
    <property type="entry name" value="DUF7580"/>
</dbReference>
<dbReference type="OrthoDB" id="1911848at2759"/>
<name>A0A3N4KJ94_9PEZI</name>
<dbReference type="EMBL" id="ML119142">
    <property type="protein sequence ID" value="RPB10627.1"/>
    <property type="molecule type" value="Genomic_DNA"/>
</dbReference>
<dbReference type="InterPro" id="IPR011009">
    <property type="entry name" value="Kinase-like_dom_sf"/>
</dbReference>
<keyword evidence="3" id="KW-1185">Reference proteome</keyword>
<dbReference type="PANTHER" id="PTHR37542:SF1">
    <property type="entry name" value="PRION-INHIBITION AND PROPAGATION HELO DOMAIN-CONTAINING PROTEIN"/>
    <property type="match status" value="1"/>
</dbReference>
<reference evidence="2 3" key="1">
    <citation type="journal article" date="2018" name="Nat. Ecol. Evol.">
        <title>Pezizomycetes genomes reveal the molecular basis of ectomycorrhizal truffle lifestyle.</title>
        <authorList>
            <person name="Murat C."/>
            <person name="Payen T."/>
            <person name="Noel B."/>
            <person name="Kuo A."/>
            <person name="Morin E."/>
            <person name="Chen J."/>
            <person name="Kohler A."/>
            <person name="Krizsan K."/>
            <person name="Balestrini R."/>
            <person name="Da Silva C."/>
            <person name="Montanini B."/>
            <person name="Hainaut M."/>
            <person name="Levati E."/>
            <person name="Barry K.W."/>
            <person name="Belfiori B."/>
            <person name="Cichocki N."/>
            <person name="Clum A."/>
            <person name="Dockter R.B."/>
            <person name="Fauchery L."/>
            <person name="Guy J."/>
            <person name="Iotti M."/>
            <person name="Le Tacon F."/>
            <person name="Lindquist E.A."/>
            <person name="Lipzen A."/>
            <person name="Malagnac F."/>
            <person name="Mello A."/>
            <person name="Molinier V."/>
            <person name="Miyauchi S."/>
            <person name="Poulain J."/>
            <person name="Riccioni C."/>
            <person name="Rubini A."/>
            <person name="Sitrit Y."/>
            <person name="Splivallo R."/>
            <person name="Traeger S."/>
            <person name="Wang M."/>
            <person name="Zifcakova L."/>
            <person name="Wipf D."/>
            <person name="Zambonelli A."/>
            <person name="Paolocci F."/>
            <person name="Nowrousian M."/>
            <person name="Ottonello S."/>
            <person name="Baldrian P."/>
            <person name="Spatafora J.W."/>
            <person name="Henrissat B."/>
            <person name="Nagy L.G."/>
            <person name="Aury J.M."/>
            <person name="Wincker P."/>
            <person name="Grigoriev I.V."/>
            <person name="Bonfante P."/>
            <person name="Martin F.M."/>
        </authorList>
    </citation>
    <scope>NUCLEOTIDE SEQUENCE [LARGE SCALE GENOMIC DNA]</scope>
    <source>
        <strain evidence="2 3">CCBAS932</strain>
    </source>
</reference>
<gene>
    <name evidence="2" type="ORF">P167DRAFT_537545</name>
</gene>
<dbReference type="STRING" id="1392247.A0A3N4KJ94"/>
<evidence type="ECO:0000259" key="1">
    <source>
        <dbReference type="Pfam" id="PF24476"/>
    </source>
</evidence>
<dbReference type="PANTHER" id="PTHR37542">
    <property type="entry name" value="HELO DOMAIN-CONTAINING PROTEIN-RELATED"/>
    <property type="match status" value="1"/>
</dbReference>
<dbReference type="AlphaFoldDB" id="A0A3N4KJ94"/>
<protein>
    <recommendedName>
        <fullName evidence="1">DUF7580 domain-containing protein</fullName>
    </recommendedName>
</protein>
<sequence>MDATGFAIAALREICNIAVFIKTIYTDSKNYDSDKDEISFKLSHELEVLRLFDRCFFDPATGVVVDGRMAGHLDFGKEHITEIIVHLRNTLEIYRNVGKEHFDVDVIQDDNSTLGKREAFKKKLADLKKKSWSWALFDKGRLLEVVASFKESTDRLKEIYFLIMLDSSRGRGTDNQNLQQIRSVDPGLASGLMRQEIAWKVESKQEINVIEPLKGDIKPVSGKLTGDWAAQRVWKYCEGSKESFVTVEYKRYRPADILANDKLFPDQKAYMRLVRDRIQALATILQDPFSGDGEAGNATAADDQILHTFKALGYIDRVEEGRFALLFELPKNALRDPGPVTLAQFLSRNGSIQLEERFFLAHCLGTTLFTLHSSGWLHKNLSSSQVVLVRSSNKEYRIAPYLTGFEYSRPADERTDGENDYDVRRNLYRHPHRQGYPREDFRPIHDLFSFGVLLLEIGLRRTMVTHFEKYIQELEKKGELAESDWFGKEMIKLAENKLAETMGRRYRDAVLACLKSNFGIESRDMSRSRLAIAFRDQVLVPLKAGMAL</sequence>
<evidence type="ECO:0000313" key="3">
    <source>
        <dbReference type="Proteomes" id="UP000277580"/>
    </source>
</evidence>
<organism evidence="2 3">
    <name type="scientific">Morchella conica CCBAS932</name>
    <dbReference type="NCBI Taxonomy" id="1392247"/>
    <lineage>
        <taxon>Eukaryota</taxon>
        <taxon>Fungi</taxon>
        <taxon>Dikarya</taxon>
        <taxon>Ascomycota</taxon>
        <taxon>Pezizomycotina</taxon>
        <taxon>Pezizomycetes</taxon>
        <taxon>Pezizales</taxon>
        <taxon>Morchellaceae</taxon>
        <taxon>Morchella</taxon>
    </lineage>
</organism>
<proteinExistence type="predicted"/>
<dbReference type="Pfam" id="PF24476">
    <property type="entry name" value="DUF7580"/>
    <property type="match status" value="1"/>
</dbReference>
<dbReference type="SUPFAM" id="SSF56112">
    <property type="entry name" value="Protein kinase-like (PK-like)"/>
    <property type="match status" value="1"/>
</dbReference>
<evidence type="ECO:0000313" key="2">
    <source>
        <dbReference type="EMBL" id="RPB10627.1"/>
    </source>
</evidence>
<dbReference type="InParanoid" id="A0A3N4KJ94"/>
<dbReference type="Proteomes" id="UP000277580">
    <property type="component" value="Unassembled WGS sequence"/>
</dbReference>
<dbReference type="Gene3D" id="1.10.510.10">
    <property type="entry name" value="Transferase(Phosphotransferase) domain 1"/>
    <property type="match status" value="1"/>
</dbReference>
<accession>A0A3N4KJ94</accession>